<dbReference type="EMBL" id="CAJJDO010000102">
    <property type="protein sequence ID" value="CAD8192533.1"/>
    <property type="molecule type" value="Genomic_DNA"/>
</dbReference>
<dbReference type="Proteomes" id="UP000689195">
    <property type="component" value="Unassembled WGS sequence"/>
</dbReference>
<sequence>MICHLLLPQQAQNYWIFYFYEGPQNNYVAQTNNVCNQHWPLKMFISQIRQTGKENFIEIRRVFSGKIKQIKIMGYYFNSCSKEGIFIMRIEKTVGFLGNYI</sequence>
<protein>
    <submittedName>
        <fullName evidence="1">Uncharacterized protein</fullName>
    </submittedName>
</protein>
<reference evidence="1" key="1">
    <citation type="submission" date="2021-01" db="EMBL/GenBank/DDBJ databases">
        <authorList>
            <consortium name="Genoscope - CEA"/>
            <person name="William W."/>
        </authorList>
    </citation>
    <scope>NUCLEOTIDE SEQUENCE</scope>
</reference>
<accession>A0A8S1WS26</accession>
<evidence type="ECO:0000313" key="1">
    <source>
        <dbReference type="EMBL" id="CAD8192533.1"/>
    </source>
</evidence>
<organism evidence="1 2">
    <name type="scientific">Paramecium pentaurelia</name>
    <dbReference type="NCBI Taxonomy" id="43138"/>
    <lineage>
        <taxon>Eukaryota</taxon>
        <taxon>Sar</taxon>
        <taxon>Alveolata</taxon>
        <taxon>Ciliophora</taxon>
        <taxon>Intramacronucleata</taxon>
        <taxon>Oligohymenophorea</taxon>
        <taxon>Peniculida</taxon>
        <taxon>Parameciidae</taxon>
        <taxon>Paramecium</taxon>
    </lineage>
</organism>
<evidence type="ECO:0000313" key="2">
    <source>
        <dbReference type="Proteomes" id="UP000689195"/>
    </source>
</evidence>
<dbReference type="AlphaFoldDB" id="A0A8S1WS26"/>
<name>A0A8S1WS26_9CILI</name>
<gene>
    <name evidence="1" type="ORF">PPENT_87.1.T1020023</name>
</gene>
<proteinExistence type="predicted"/>
<keyword evidence="2" id="KW-1185">Reference proteome</keyword>
<comment type="caution">
    <text evidence="1">The sequence shown here is derived from an EMBL/GenBank/DDBJ whole genome shotgun (WGS) entry which is preliminary data.</text>
</comment>